<dbReference type="Proteomes" id="UP001500866">
    <property type="component" value="Unassembled WGS sequence"/>
</dbReference>
<sequence length="75" mass="8339">MKKPNSQNGSINQPDILLPADVDSILDDYGHLLKSYSNLSNKASVFGDFKRTIKRLEVLFPFVIHGITGLHAVEN</sequence>
<evidence type="ECO:0000313" key="2">
    <source>
        <dbReference type="Proteomes" id="UP001500866"/>
    </source>
</evidence>
<keyword evidence="2" id="KW-1185">Reference proteome</keyword>
<dbReference type="RefSeq" id="WP_343812820.1">
    <property type="nucleotide sequence ID" value="NZ_BAAADS010000015.1"/>
</dbReference>
<organism evidence="1 2">
    <name type="scientific">Virgibacillus siamensis</name>
    <dbReference type="NCBI Taxonomy" id="480071"/>
    <lineage>
        <taxon>Bacteria</taxon>
        <taxon>Bacillati</taxon>
        <taxon>Bacillota</taxon>
        <taxon>Bacilli</taxon>
        <taxon>Bacillales</taxon>
        <taxon>Bacillaceae</taxon>
        <taxon>Virgibacillus</taxon>
    </lineage>
</organism>
<evidence type="ECO:0008006" key="3">
    <source>
        <dbReference type="Google" id="ProtNLM"/>
    </source>
</evidence>
<reference evidence="1 2" key="1">
    <citation type="journal article" date="2019" name="Int. J. Syst. Evol. Microbiol.">
        <title>The Global Catalogue of Microorganisms (GCM) 10K type strain sequencing project: providing services to taxonomists for standard genome sequencing and annotation.</title>
        <authorList>
            <consortium name="The Broad Institute Genomics Platform"/>
            <consortium name="The Broad Institute Genome Sequencing Center for Infectious Disease"/>
            <person name="Wu L."/>
            <person name="Ma J."/>
        </authorList>
    </citation>
    <scope>NUCLEOTIDE SEQUENCE [LARGE SCALE GENOMIC DNA]</scope>
    <source>
        <strain evidence="1 2">JCM 15395</strain>
    </source>
</reference>
<dbReference type="EMBL" id="BAAADS010000015">
    <property type="protein sequence ID" value="GAA0603789.1"/>
    <property type="molecule type" value="Genomic_DNA"/>
</dbReference>
<accession>A0ABN1G4R8</accession>
<evidence type="ECO:0000313" key="1">
    <source>
        <dbReference type="EMBL" id="GAA0603789.1"/>
    </source>
</evidence>
<comment type="caution">
    <text evidence="1">The sequence shown here is derived from an EMBL/GenBank/DDBJ whole genome shotgun (WGS) entry which is preliminary data.</text>
</comment>
<protein>
    <recommendedName>
        <fullName evidence="3">Transposase</fullName>
    </recommendedName>
</protein>
<name>A0ABN1G4R8_9BACI</name>
<gene>
    <name evidence="1" type="ORF">GCM10009001_21070</name>
</gene>
<proteinExistence type="predicted"/>